<organism evidence="1 2">
    <name type="scientific">Nitrososphaeria virus YSH_922147</name>
    <dbReference type="NCBI Taxonomy" id="3071323"/>
    <lineage>
        <taxon>Viruses</taxon>
        <taxon>Duplodnaviria</taxon>
        <taxon>Heunggongvirae</taxon>
        <taxon>Uroviricota</taxon>
        <taxon>Caudoviricetes</taxon>
        <taxon>Juravirales</taxon>
        <taxon>Yangangviridae</taxon>
        <taxon>Mathaucavirus</taxon>
        <taxon>Mathaucavirus yangshanense</taxon>
    </lineage>
</organism>
<accession>A0A976UAR1</accession>
<protein>
    <submittedName>
        <fullName evidence="1">Uncharacterized protein</fullName>
    </submittedName>
</protein>
<sequence>MRGASSEIPKGYEKIFMTVEGDATFETFYNPNEKDCAKAYIKKEVKA</sequence>
<evidence type="ECO:0000313" key="1">
    <source>
        <dbReference type="EMBL" id="UVF62444.1"/>
    </source>
</evidence>
<keyword evidence="2" id="KW-1185">Reference proteome</keyword>
<evidence type="ECO:0000313" key="2">
    <source>
        <dbReference type="Proteomes" id="UP001156973"/>
    </source>
</evidence>
<dbReference type="KEGG" id="vg:80544995"/>
<reference evidence="1 2" key="1">
    <citation type="submission" date="2022-05" db="EMBL/GenBank/DDBJ databases">
        <title>Diverse viruses of marine archaea discovered using metagenomics.</title>
        <authorList>
            <person name="Zhou Y."/>
        </authorList>
    </citation>
    <scope>NUCLEOTIDE SEQUENCE [LARGE SCALE GENOMIC DNA]</scope>
    <source>
        <strain evidence="1">YSH_922147</strain>
    </source>
</reference>
<dbReference type="Proteomes" id="UP001156973">
    <property type="component" value="Segment"/>
</dbReference>
<name>A0A976UAR1_9CAUD</name>
<dbReference type="EMBL" id="ON649701">
    <property type="protein sequence ID" value="UVF62444.1"/>
    <property type="molecule type" value="Genomic_DNA"/>
</dbReference>
<proteinExistence type="predicted"/>